<reference evidence="1" key="2">
    <citation type="submission" date="2021-09" db="EMBL/GenBank/DDBJ databases">
        <authorList>
            <person name="Jia N."/>
            <person name="Wang J."/>
            <person name="Shi W."/>
            <person name="Du L."/>
            <person name="Sun Y."/>
            <person name="Zhan W."/>
            <person name="Jiang J."/>
            <person name="Wang Q."/>
            <person name="Zhang B."/>
            <person name="Ji P."/>
            <person name="Sakyi L.B."/>
            <person name="Cui X."/>
            <person name="Yuan T."/>
            <person name="Jiang B."/>
            <person name="Yang W."/>
            <person name="Lam T.T.-Y."/>
            <person name="Chang Q."/>
            <person name="Ding S."/>
            <person name="Wang X."/>
            <person name="Zhu J."/>
            <person name="Ruan X."/>
            <person name="Zhao L."/>
            <person name="Wei J."/>
            <person name="Que T."/>
            <person name="Du C."/>
            <person name="Cheng J."/>
            <person name="Dai P."/>
            <person name="Han X."/>
            <person name="Huang E."/>
            <person name="Gao Y."/>
            <person name="Liu J."/>
            <person name="Shao H."/>
            <person name="Ye R."/>
            <person name="Li L."/>
            <person name="Wei W."/>
            <person name="Wang X."/>
            <person name="Wang C."/>
            <person name="Huo Q."/>
            <person name="Li W."/>
            <person name="Guo W."/>
            <person name="Chen H."/>
            <person name="Chen S."/>
            <person name="Zhou L."/>
            <person name="Zhou L."/>
            <person name="Ni X."/>
            <person name="Tian J."/>
            <person name="Zhou Y."/>
            <person name="Sheng Y."/>
            <person name="Liu T."/>
            <person name="Pan Y."/>
            <person name="Xia L."/>
            <person name="Li J."/>
            <person name="Zhao F."/>
            <person name="Cao W."/>
        </authorList>
    </citation>
    <scope>NUCLEOTIDE SEQUENCE</scope>
    <source>
        <strain evidence="1">Rsan-2018</strain>
        <tissue evidence="1">Larvae</tissue>
    </source>
</reference>
<dbReference type="EMBL" id="JABSTV010001250">
    <property type="protein sequence ID" value="KAH7957367.1"/>
    <property type="molecule type" value="Genomic_DNA"/>
</dbReference>
<organism evidence="1 2">
    <name type="scientific">Rhipicephalus sanguineus</name>
    <name type="common">Brown dog tick</name>
    <name type="synonym">Ixodes sanguineus</name>
    <dbReference type="NCBI Taxonomy" id="34632"/>
    <lineage>
        <taxon>Eukaryota</taxon>
        <taxon>Metazoa</taxon>
        <taxon>Ecdysozoa</taxon>
        <taxon>Arthropoda</taxon>
        <taxon>Chelicerata</taxon>
        <taxon>Arachnida</taxon>
        <taxon>Acari</taxon>
        <taxon>Parasitiformes</taxon>
        <taxon>Ixodida</taxon>
        <taxon>Ixodoidea</taxon>
        <taxon>Ixodidae</taxon>
        <taxon>Rhipicephalinae</taxon>
        <taxon>Rhipicephalus</taxon>
        <taxon>Rhipicephalus</taxon>
    </lineage>
</organism>
<dbReference type="Proteomes" id="UP000821837">
    <property type="component" value="Unassembled WGS sequence"/>
</dbReference>
<proteinExistence type="predicted"/>
<keyword evidence="2" id="KW-1185">Reference proteome</keyword>
<evidence type="ECO:0000313" key="1">
    <source>
        <dbReference type="EMBL" id="KAH7957367.1"/>
    </source>
</evidence>
<evidence type="ECO:0008006" key="3">
    <source>
        <dbReference type="Google" id="ProtNLM"/>
    </source>
</evidence>
<name>A0A9D4SXC4_RHISA</name>
<accession>A0A9D4SXC4</accession>
<dbReference type="PANTHER" id="PTHR33198">
    <property type="entry name" value="ANK_REP_REGION DOMAIN-CONTAINING PROTEIN-RELATED"/>
    <property type="match status" value="1"/>
</dbReference>
<sequence>MAFAGIAPTDPFLPTTCRPVQPWSRWHDMFKVYLLASGASEFSPERRKAAEKTEEEEGTGATADVYDSAVAALAKNFDTTCNLVVERHRFHRRTQFPGESIQEYATALTELAAMCSFTSQEESLRDHFDAGPKPHPGLRTHLVAHPYLTQHSAISRPPLMCC</sequence>
<dbReference type="AlphaFoldDB" id="A0A9D4SXC4"/>
<gene>
    <name evidence="1" type="ORF">HPB52_018146</name>
</gene>
<dbReference type="VEuPathDB" id="VectorBase:RSAN_028383"/>
<comment type="caution">
    <text evidence="1">The sequence shown here is derived from an EMBL/GenBank/DDBJ whole genome shotgun (WGS) entry which is preliminary data.</text>
</comment>
<protein>
    <recommendedName>
        <fullName evidence="3">Retrotransposon gag domain-containing protein</fullName>
    </recommendedName>
</protein>
<reference evidence="1" key="1">
    <citation type="journal article" date="2020" name="Cell">
        <title>Large-Scale Comparative Analyses of Tick Genomes Elucidate Their Genetic Diversity and Vector Capacities.</title>
        <authorList>
            <consortium name="Tick Genome and Microbiome Consortium (TIGMIC)"/>
            <person name="Jia N."/>
            <person name="Wang J."/>
            <person name="Shi W."/>
            <person name="Du L."/>
            <person name="Sun Y."/>
            <person name="Zhan W."/>
            <person name="Jiang J.F."/>
            <person name="Wang Q."/>
            <person name="Zhang B."/>
            <person name="Ji P."/>
            <person name="Bell-Sakyi L."/>
            <person name="Cui X.M."/>
            <person name="Yuan T.T."/>
            <person name="Jiang B.G."/>
            <person name="Yang W.F."/>
            <person name="Lam T.T."/>
            <person name="Chang Q.C."/>
            <person name="Ding S.J."/>
            <person name="Wang X.J."/>
            <person name="Zhu J.G."/>
            <person name="Ruan X.D."/>
            <person name="Zhao L."/>
            <person name="Wei J.T."/>
            <person name="Ye R.Z."/>
            <person name="Que T.C."/>
            <person name="Du C.H."/>
            <person name="Zhou Y.H."/>
            <person name="Cheng J.X."/>
            <person name="Dai P.F."/>
            <person name="Guo W.B."/>
            <person name="Han X.H."/>
            <person name="Huang E.J."/>
            <person name="Li L.F."/>
            <person name="Wei W."/>
            <person name="Gao Y.C."/>
            <person name="Liu J.Z."/>
            <person name="Shao H.Z."/>
            <person name="Wang X."/>
            <person name="Wang C.C."/>
            <person name="Yang T.C."/>
            <person name="Huo Q.B."/>
            <person name="Li W."/>
            <person name="Chen H.Y."/>
            <person name="Chen S.E."/>
            <person name="Zhou L.G."/>
            <person name="Ni X.B."/>
            <person name="Tian J.H."/>
            <person name="Sheng Y."/>
            <person name="Liu T."/>
            <person name="Pan Y.S."/>
            <person name="Xia L.Y."/>
            <person name="Li J."/>
            <person name="Zhao F."/>
            <person name="Cao W.C."/>
        </authorList>
    </citation>
    <scope>NUCLEOTIDE SEQUENCE</scope>
    <source>
        <strain evidence="1">Rsan-2018</strain>
    </source>
</reference>
<dbReference type="PANTHER" id="PTHR33198:SF20">
    <property type="entry name" value="RETROTRANSPOSON GAG DOMAIN-CONTAINING PROTEIN"/>
    <property type="match status" value="1"/>
</dbReference>
<evidence type="ECO:0000313" key="2">
    <source>
        <dbReference type="Proteomes" id="UP000821837"/>
    </source>
</evidence>